<keyword evidence="5 8" id="KW-0472">Membrane</keyword>
<evidence type="ECO:0000256" key="5">
    <source>
        <dbReference type="ARBA" id="ARBA00023136"/>
    </source>
</evidence>
<proteinExistence type="inferred from homology"/>
<comment type="subcellular location">
    <subcellularLocation>
        <location evidence="1 8">Cell membrane</location>
        <topology evidence="1 8">Multi-pass membrane protein</topology>
    </subcellularLocation>
</comment>
<evidence type="ECO:0000256" key="1">
    <source>
        <dbReference type="ARBA" id="ARBA00004651"/>
    </source>
</evidence>
<protein>
    <recommendedName>
        <fullName evidence="8">Gustatory receptor</fullName>
    </recommendedName>
</protein>
<sequence>MGTSQSLYKSLLPLSYFSTCLGLPNFKKNKSVLTYKLQLLLSVVLIIENILGYILGFFSRLHKSEFQERSVIRRIIFESYSIGNCISSVAALTIISTRMRKFLPLILEKLSYIDNSILDIHRKRSIYLKLKTCVCVTIFFTVVIFVYFRIYDSMFWVTSFTPSEVMPLFSMLTPDFACVQFITLILLIRQRFKFVVEVLEGLCVGKRLFLCEINTLISAELYRTHIRKLRFWYNDLFEMSQVIMNCYGFYVLAELCVTTEKIIFSMFYIIRVINTISSGNSPILWSNFAELILLFSVYLLKIAGISYACHVTSSEAKNVLSMVHKLMLKTNSQQVLVELQMFRDQIRVQEVIFKPYGILTLNLHLFHSILATSVTYLVIIFQF</sequence>
<evidence type="ECO:0000313" key="9">
    <source>
        <dbReference type="EMBL" id="KAJ9576248.1"/>
    </source>
</evidence>
<keyword evidence="4 8" id="KW-1133">Transmembrane helix</keyword>
<feature type="transmembrane region" description="Helical" evidence="8">
    <location>
        <begin position="356"/>
        <end position="381"/>
    </location>
</feature>
<dbReference type="GO" id="GO:0007635">
    <property type="term" value="P:chemosensory behavior"/>
    <property type="evidence" value="ECO:0007669"/>
    <property type="project" value="TreeGrafter"/>
</dbReference>
<comment type="caution">
    <text evidence="9">The sequence shown here is derived from an EMBL/GenBank/DDBJ whole genome shotgun (WGS) entry which is preliminary data.</text>
</comment>
<dbReference type="GO" id="GO:0030425">
    <property type="term" value="C:dendrite"/>
    <property type="evidence" value="ECO:0007669"/>
    <property type="project" value="TreeGrafter"/>
</dbReference>
<dbReference type="GO" id="GO:0043025">
    <property type="term" value="C:neuronal cell body"/>
    <property type="evidence" value="ECO:0007669"/>
    <property type="project" value="TreeGrafter"/>
</dbReference>
<keyword evidence="10" id="KW-1185">Reference proteome</keyword>
<evidence type="ECO:0000256" key="2">
    <source>
        <dbReference type="ARBA" id="ARBA00022475"/>
    </source>
</evidence>
<dbReference type="PANTHER" id="PTHR21143">
    <property type="entry name" value="INVERTEBRATE GUSTATORY RECEPTOR"/>
    <property type="match status" value="1"/>
</dbReference>
<dbReference type="GO" id="GO:0005886">
    <property type="term" value="C:plasma membrane"/>
    <property type="evidence" value="ECO:0007669"/>
    <property type="project" value="UniProtKB-SubCell"/>
</dbReference>
<dbReference type="AlphaFoldDB" id="A0AAD7ZA32"/>
<feature type="transmembrane region" description="Helical" evidence="8">
    <location>
        <begin position="247"/>
        <end position="270"/>
    </location>
</feature>
<feature type="transmembrane region" description="Helical" evidence="8">
    <location>
        <begin position="282"/>
        <end position="300"/>
    </location>
</feature>
<dbReference type="InterPro" id="IPR013604">
    <property type="entry name" value="7TM_chemorcpt"/>
</dbReference>
<keyword evidence="2 8" id="KW-1003">Cell membrane</keyword>
<dbReference type="Pfam" id="PF08395">
    <property type="entry name" value="7tm_7"/>
    <property type="match status" value="1"/>
</dbReference>
<reference evidence="9" key="1">
    <citation type="journal article" date="2023" name="IScience">
        <title>Live-bearing cockroach genome reveals convergent evolutionary mechanisms linked to viviparity in insects and beyond.</title>
        <authorList>
            <person name="Fouks B."/>
            <person name="Harrison M.C."/>
            <person name="Mikhailova A.A."/>
            <person name="Marchal E."/>
            <person name="English S."/>
            <person name="Carruthers M."/>
            <person name="Jennings E.C."/>
            <person name="Chiamaka E.L."/>
            <person name="Frigard R.A."/>
            <person name="Pippel M."/>
            <person name="Attardo G.M."/>
            <person name="Benoit J.B."/>
            <person name="Bornberg-Bauer E."/>
            <person name="Tobe S.S."/>
        </authorList>
    </citation>
    <scope>NUCLEOTIDE SEQUENCE</scope>
    <source>
        <strain evidence="9">Stay&amp;Tobe</strain>
    </source>
</reference>
<dbReference type="EMBL" id="JASPKZ010009803">
    <property type="protein sequence ID" value="KAJ9576248.1"/>
    <property type="molecule type" value="Genomic_DNA"/>
</dbReference>
<evidence type="ECO:0000256" key="7">
    <source>
        <dbReference type="ARBA" id="ARBA00023224"/>
    </source>
</evidence>
<keyword evidence="6 8" id="KW-0675">Receptor</keyword>
<name>A0AAD7ZA32_DIPPU</name>
<dbReference type="GO" id="GO:0008049">
    <property type="term" value="P:male courtship behavior"/>
    <property type="evidence" value="ECO:0007669"/>
    <property type="project" value="TreeGrafter"/>
</dbReference>
<feature type="transmembrane region" description="Helical" evidence="8">
    <location>
        <begin position="75"/>
        <end position="95"/>
    </location>
</feature>
<organism evidence="9 10">
    <name type="scientific">Diploptera punctata</name>
    <name type="common">Pacific beetle cockroach</name>
    <dbReference type="NCBI Taxonomy" id="6984"/>
    <lineage>
        <taxon>Eukaryota</taxon>
        <taxon>Metazoa</taxon>
        <taxon>Ecdysozoa</taxon>
        <taxon>Arthropoda</taxon>
        <taxon>Hexapoda</taxon>
        <taxon>Insecta</taxon>
        <taxon>Pterygota</taxon>
        <taxon>Neoptera</taxon>
        <taxon>Polyneoptera</taxon>
        <taxon>Dictyoptera</taxon>
        <taxon>Blattodea</taxon>
        <taxon>Blaberoidea</taxon>
        <taxon>Blaberidae</taxon>
        <taxon>Diplopterinae</taxon>
        <taxon>Diploptera</taxon>
    </lineage>
</organism>
<comment type="similarity">
    <text evidence="8">Belongs to the insect chemoreceptor superfamily. Gustatory receptor (GR) family.</text>
</comment>
<keyword evidence="7 8" id="KW-0807">Transducer</keyword>
<comment type="function">
    <text evidence="8">Gustatory receptor which mediates acceptance or avoidance behavior, depending on its substrates.</text>
</comment>
<keyword evidence="3 8" id="KW-0812">Transmembrane</keyword>
<accession>A0AAD7ZA32</accession>
<feature type="transmembrane region" description="Helical" evidence="8">
    <location>
        <begin position="168"/>
        <end position="188"/>
    </location>
</feature>
<evidence type="ECO:0000256" key="6">
    <source>
        <dbReference type="ARBA" id="ARBA00023170"/>
    </source>
</evidence>
<feature type="transmembrane region" description="Helical" evidence="8">
    <location>
        <begin position="126"/>
        <end position="148"/>
    </location>
</feature>
<evidence type="ECO:0000256" key="3">
    <source>
        <dbReference type="ARBA" id="ARBA00022692"/>
    </source>
</evidence>
<dbReference type="Proteomes" id="UP001233999">
    <property type="component" value="Unassembled WGS sequence"/>
</dbReference>
<reference evidence="9" key="2">
    <citation type="submission" date="2023-05" db="EMBL/GenBank/DDBJ databases">
        <authorList>
            <person name="Fouks B."/>
        </authorList>
    </citation>
    <scope>NUCLEOTIDE SEQUENCE</scope>
    <source>
        <strain evidence="9">Stay&amp;Tobe</strain>
        <tissue evidence="9">Testes</tissue>
    </source>
</reference>
<evidence type="ECO:0000313" key="10">
    <source>
        <dbReference type="Proteomes" id="UP001233999"/>
    </source>
</evidence>
<dbReference type="PANTHER" id="PTHR21143:SF104">
    <property type="entry name" value="GUSTATORY RECEPTOR 8A-RELATED"/>
    <property type="match status" value="1"/>
</dbReference>
<feature type="non-terminal residue" evidence="9">
    <location>
        <position position="383"/>
    </location>
</feature>
<dbReference type="GO" id="GO:0030424">
    <property type="term" value="C:axon"/>
    <property type="evidence" value="ECO:0007669"/>
    <property type="project" value="TreeGrafter"/>
</dbReference>
<evidence type="ECO:0000256" key="4">
    <source>
        <dbReference type="ARBA" id="ARBA00022989"/>
    </source>
</evidence>
<feature type="transmembrane region" description="Helical" evidence="8">
    <location>
        <begin position="37"/>
        <end position="55"/>
    </location>
</feature>
<dbReference type="GO" id="GO:0050909">
    <property type="term" value="P:sensory perception of taste"/>
    <property type="evidence" value="ECO:0007669"/>
    <property type="project" value="InterPro"/>
</dbReference>
<evidence type="ECO:0000256" key="8">
    <source>
        <dbReference type="RuleBase" id="RU363108"/>
    </source>
</evidence>
<gene>
    <name evidence="9" type="ORF">L9F63_006910</name>
</gene>
<dbReference type="GO" id="GO:0007165">
    <property type="term" value="P:signal transduction"/>
    <property type="evidence" value="ECO:0007669"/>
    <property type="project" value="UniProtKB-KW"/>
</dbReference>